<evidence type="ECO:0000313" key="3">
    <source>
        <dbReference type="Proteomes" id="UP000799118"/>
    </source>
</evidence>
<keyword evidence="3" id="KW-1185">Reference proteome</keyword>
<dbReference type="OrthoDB" id="2737573at2759"/>
<feature type="compositionally biased region" description="Basic and acidic residues" evidence="1">
    <location>
        <begin position="9"/>
        <end position="27"/>
    </location>
</feature>
<dbReference type="Proteomes" id="UP000799118">
    <property type="component" value="Unassembled WGS sequence"/>
</dbReference>
<gene>
    <name evidence="2" type="ORF">BT96DRAFT_1016867</name>
</gene>
<dbReference type="AlphaFoldDB" id="A0A6A4HZY5"/>
<organism evidence="2 3">
    <name type="scientific">Gymnopus androsaceus JB14</name>
    <dbReference type="NCBI Taxonomy" id="1447944"/>
    <lineage>
        <taxon>Eukaryota</taxon>
        <taxon>Fungi</taxon>
        <taxon>Dikarya</taxon>
        <taxon>Basidiomycota</taxon>
        <taxon>Agaricomycotina</taxon>
        <taxon>Agaricomycetes</taxon>
        <taxon>Agaricomycetidae</taxon>
        <taxon>Agaricales</taxon>
        <taxon>Marasmiineae</taxon>
        <taxon>Omphalotaceae</taxon>
        <taxon>Gymnopus</taxon>
    </lineage>
</organism>
<dbReference type="EMBL" id="ML769423">
    <property type="protein sequence ID" value="KAE9403631.1"/>
    <property type="molecule type" value="Genomic_DNA"/>
</dbReference>
<sequence length="171" mass="19202">MFNARHHKSYDSETAPKEHVEYAKEKQSTMQDQASPLEGYPLQHAVAAGAGKLICPTSISHPERITEVPFARGDNLFWLTWRHYSQTILSDQQPGSNYVSTDGIAMRLHEYLGPSPAVSGFVVEDGKATILFYDLQLKKSWSVHGPWKMAPLLQRRKLDVITRIPGDVAGR</sequence>
<feature type="region of interest" description="Disordered" evidence="1">
    <location>
        <begin position="1"/>
        <end position="31"/>
    </location>
</feature>
<accession>A0A6A4HZY5</accession>
<protein>
    <submittedName>
        <fullName evidence="2">Uncharacterized protein</fullName>
    </submittedName>
</protein>
<evidence type="ECO:0000256" key="1">
    <source>
        <dbReference type="SAM" id="MobiDB-lite"/>
    </source>
</evidence>
<proteinExistence type="predicted"/>
<name>A0A6A4HZY5_9AGAR</name>
<reference evidence="2" key="1">
    <citation type="journal article" date="2019" name="Environ. Microbiol.">
        <title>Fungal ecological strategies reflected in gene transcription - a case study of two litter decomposers.</title>
        <authorList>
            <person name="Barbi F."/>
            <person name="Kohler A."/>
            <person name="Barry K."/>
            <person name="Baskaran P."/>
            <person name="Daum C."/>
            <person name="Fauchery L."/>
            <person name="Ihrmark K."/>
            <person name="Kuo A."/>
            <person name="LaButti K."/>
            <person name="Lipzen A."/>
            <person name="Morin E."/>
            <person name="Grigoriev I.V."/>
            <person name="Henrissat B."/>
            <person name="Lindahl B."/>
            <person name="Martin F."/>
        </authorList>
    </citation>
    <scope>NUCLEOTIDE SEQUENCE</scope>
    <source>
        <strain evidence="2">JB14</strain>
    </source>
</reference>
<evidence type="ECO:0000313" key="2">
    <source>
        <dbReference type="EMBL" id="KAE9403631.1"/>
    </source>
</evidence>